<dbReference type="OrthoDB" id="77522at2759"/>
<sequence length="230" mass="25290">MMQEVGALAISRDVTSLLSSCSAKLLKRIGVRILEAMPVKDASSLFSPEELAQLAEGLQLSDEAVVQNMLSACLRIFRSVAFHQPKEEQLREQIEKARSAENRSLFACSCLSGDVKHNCLGLSADVADVVIGLWESELGQTTIARLSEVTHTGLPRLRNVDWSIVRTTEGSNSLNRCSSPSTAPAPAAHSIALHLQTTQGDRELRMTRAEAIALYEKLNDMQRRIDMMLE</sequence>
<accession>A0A8R1UAG7</accession>
<reference evidence="1" key="2">
    <citation type="submission" date="2022-06" db="UniProtKB">
        <authorList>
            <consortium name="EnsemblMetazoa"/>
        </authorList>
    </citation>
    <scope>IDENTIFICATION</scope>
    <source>
        <strain evidence="1">PS312</strain>
    </source>
</reference>
<organism evidence="1 2">
    <name type="scientific">Pristionchus pacificus</name>
    <name type="common">Parasitic nematode worm</name>
    <dbReference type="NCBI Taxonomy" id="54126"/>
    <lineage>
        <taxon>Eukaryota</taxon>
        <taxon>Metazoa</taxon>
        <taxon>Ecdysozoa</taxon>
        <taxon>Nematoda</taxon>
        <taxon>Chromadorea</taxon>
        <taxon>Rhabditida</taxon>
        <taxon>Rhabditina</taxon>
        <taxon>Diplogasteromorpha</taxon>
        <taxon>Diplogasteroidea</taxon>
        <taxon>Neodiplogasteridae</taxon>
        <taxon>Pristionchus</taxon>
    </lineage>
</organism>
<evidence type="ECO:0000313" key="1">
    <source>
        <dbReference type="EnsemblMetazoa" id="PPA12170.1"/>
    </source>
</evidence>
<keyword evidence="2" id="KW-1185">Reference proteome</keyword>
<evidence type="ECO:0000313" key="2">
    <source>
        <dbReference type="Proteomes" id="UP000005239"/>
    </source>
</evidence>
<accession>A0A2A6CD98</accession>
<name>A0A2A6CD98_PRIPA</name>
<dbReference type="PANTHER" id="PTHR12333:SF0">
    <property type="entry name" value="COMM DOMAIN-CONTAINING PROTEIN 10"/>
    <property type="match status" value="1"/>
</dbReference>
<protein>
    <submittedName>
        <fullName evidence="1">COMM domain-containing protein</fullName>
    </submittedName>
</protein>
<dbReference type="AlphaFoldDB" id="A0A2A6CD98"/>
<dbReference type="Proteomes" id="UP000005239">
    <property type="component" value="Unassembled WGS sequence"/>
</dbReference>
<dbReference type="EnsemblMetazoa" id="PPA12170.1">
    <property type="protein sequence ID" value="PPA12170.1"/>
    <property type="gene ID" value="WBGene00101724"/>
</dbReference>
<reference evidence="2" key="1">
    <citation type="journal article" date="2008" name="Nat. Genet.">
        <title>The Pristionchus pacificus genome provides a unique perspective on nematode lifestyle and parasitism.</title>
        <authorList>
            <person name="Dieterich C."/>
            <person name="Clifton S.W."/>
            <person name="Schuster L.N."/>
            <person name="Chinwalla A."/>
            <person name="Delehaunty K."/>
            <person name="Dinkelacker I."/>
            <person name="Fulton L."/>
            <person name="Fulton R."/>
            <person name="Godfrey J."/>
            <person name="Minx P."/>
            <person name="Mitreva M."/>
            <person name="Roeseler W."/>
            <person name="Tian H."/>
            <person name="Witte H."/>
            <person name="Yang S.P."/>
            <person name="Wilson R.K."/>
            <person name="Sommer R.J."/>
        </authorList>
    </citation>
    <scope>NUCLEOTIDE SEQUENCE [LARGE SCALE GENOMIC DNA]</scope>
    <source>
        <strain evidence="2">PS312</strain>
    </source>
</reference>
<proteinExistence type="predicted"/>
<dbReference type="InterPro" id="IPR037361">
    <property type="entry name" value="COMMD10"/>
</dbReference>
<gene>
    <name evidence="1" type="primary">WBGene00101724</name>
</gene>
<dbReference type="PANTHER" id="PTHR12333">
    <property type="entry name" value="COMM DOMAIN CONTAINING PROTEIN 10"/>
    <property type="match status" value="1"/>
</dbReference>